<dbReference type="InterPro" id="IPR006439">
    <property type="entry name" value="HAD-SF_hydro_IA"/>
</dbReference>
<accession>A0ABV3K000</accession>
<dbReference type="NCBIfam" id="TIGR01549">
    <property type="entry name" value="HAD-SF-IA-v1"/>
    <property type="match status" value="1"/>
</dbReference>
<dbReference type="PRINTS" id="PR00413">
    <property type="entry name" value="HADHALOGNASE"/>
</dbReference>
<gene>
    <name evidence="1" type="ORF">AB0L16_18715</name>
</gene>
<reference evidence="1 2" key="1">
    <citation type="submission" date="2024-06" db="EMBL/GenBank/DDBJ databases">
        <title>The Natural Products Discovery Center: Release of the First 8490 Sequenced Strains for Exploring Actinobacteria Biosynthetic Diversity.</title>
        <authorList>
            <person name="Kalkreuter E."/>
            <person name="Kautsar S.A."/>
            <person name="Yang D."/>
            <person name="Bader C.D."/>
            <person name="Teijaro C.N."/>
            <person name="Fluegel L."/>
            <person name="Davis C.M."/>
            <person name="Simpson J.R."/>
            <person name="Lauterbach L."/>
            <person name="Steele A.D."/>
            <person name="Gui C."/>
            <person name="Meng S."/>
            <person name="Li G."/>
            <person name="Viehrig K."/>
            <person name="Ye F."/>
            <person name="Su P."/>
            <person name="Kiefer A.F."/>
            <person name="Nichols A."/>
            <person name="Cepeda A.J."/>
            <person name="Yan W."/>
            <person name="Fan B."/>
            <person name="Jiang Y."/>
            <person name="Adhikari A."/>
            <person name="Zheng C.-J."/>
            <person name="Schuster L."/>
            <person name="Cowan T.M."/>
            <person name="Smanski M.J."/>
            <person name="Chevrette M.G."/>
            <person name="De Carvalho L.P.S."/>
            <person name="Shen B."/>
        </authorList>
    </citation>
    <scope>NUCLEOTIDE SEQUENCE [LARGE SCALE GENOMIC DNA]</scope>
    <source>
        <strain evidence="1 2">NPDC052347</strain>
    </source>
</reference>
<dbReference type="PANTHER" id="PTHR46649">
    <property type="match status" value="1"/>
</dbReference>
<dbReference type="SFLD" id="SFLDS00003">
    <property type="entry name" value="Haloacid_Dehalogenase"/>
    <property type="match status" value="1"/>
</dbReference>
<dbReference type="GO" id="GO:0016787">
    <property type="term" value="F:hydrolase activity"/>
    <property type="evidence" value="ECO:0007669"/>
    <property type="project" value="UniProtKB-KW"/>
</dbReference>
<comment type="caution">
    <text evidence="1">The sequence shown here is derived from an EMBL/GenBank/DDBJ whole genome shotgun (WGS) entry which is preliminary data.</text>
</comment>
<dbReference type="InterPro" id="IPR023214">
    <property type="entry name" value="HAD_sf"/>
</dbReference>
<keyword evidence="1" id="KW-0378">Hydrolase</keyword>
<protein>
    <submittedName>
        <fullName evidence="1">HAD-IA family hydrolase</fullName>
    </submittedName>
</protein>
<dbReference type="Gene3D" id="3.40.50.1000">
    <property type="entry name" value="HAD superfamily/HAD-like"/>
    <property type="match status" value="1"/>
</dbReference>
<evidence type="ECO:0000313" key="1">
    <source>
        <dbReference type="EMBL" id="MEV5508475.1"/>
    </source>
</evidence>
<dbReference type="Proteomes" id="UP001552594">
    <property type="component" value="Unassembled WGS sequence"/>
</dbReference>
<sequence length="231" mass="25691">MTVNGVLFDFSGTLFRIESTASWLRTVLDRAGVQVDETEFARLEGELREAGALPGGPVPRVVPDRLAAAWAQRDRSREEHRAAYLGLAREVRLPKPELYEALYARHMEPDAWLPYPDATEVLAELRRRGVPVGVVSNTGWDLRPVFRQHGLDRWVDAFVLSYEHRVQKPDPRLFAIGCRALGLAPGQVLMVGDDARADGGAAALGCEVLLVEHRPVTERKDGLRPVLDRLG</sequence>
<organism evidence="1 2">
    <name type="scientific">Streptomyces orinoci</name>
    <name type="common">Streptoverticillium orinoci</name>
    <dbReference type="NCBI Taxonomy" id="67339"/>
    <lineage>
        <taxon>Bacteria</taxon>
        <taxon>Bacillati</taxon>
        <taxon>Actinomycetota</taxon>
        <taxon>Actinomycetes</taxon>
        <taxon>Kitasatosporales</taxon>
        <taxon>Streptomycetaceae</taxon>
        <taxon>Streptomyces</taxon>
    </lineage>
</organism>
<dbReference type="Pfam" id="PF00702">
    <property type="entry name" value="Hydrolase"/>
    <property type="match status" value="1"/>
</dbReference>
<proteinExistence type="predicted"/>
<dbReference type="EMBL" id="JBFAUK010000014">
    <property type="protein sequence ID" value="MEV5508475.1"/>
    <property type="molecule type" value="Genomic_DNA"/>
</dbReference>
<dbReference type="PANTHER" id="PTHR46649:SF4">
    <property type="entry name" value="HALOACID DEHALOGENASE-LIKE HYDROLASE (HAD) SUPERFAMILY PROTEIN"/>
    <property type="match status" value="1"/>
</dbReference>
<evidence type="ECO:0000313" key="2">
    <source>
        <dbReference type="Proteomes" id="UP001552594"/>
    </source>
</evidence>
<dbReference type="SFLD" id="SFLDG01129">
    <property type="entry name" value="C1.5:_HAD__Beta-PGM__Phosphata"/>
    <property type="match status" value="1"/>
</dbReference>
<dbReference type="SUPFAM" id="SSF56784">
    <property type="entry name" value="HAD-like"/>
    <property type="match status" value="1"/>
</dbReference>
<dbReference type="RefSeq" id="WP_109278093.1">
    <property type="nucleotide sequence ID" value="NZ_JBFAUK010000014.1"/>
</dbReference>
<dbReference type="NCBIfam" id="TIGR01509">
    <property type="entry name" value="HAD-SF-IA-v3"/>
    <property type="match status" value="1"/>
</dbReference>
<dbReference type="InterPro" id="IPR036412">
    <property type="entry name" value="HAD-like_sf"/>
</dbReference>
<keyword evidence="2" id="KW-1185">Reference proteome</keyword>
<name>A0ABV3K000_STRON</name>